<dbReference type="InterPro" id="IPR050327">
    <property type="entry name" value="Proton-linked_MCT"/>
</dbReference>
<accession>A0A9P9XY50</accession>
<comment type="similarity">
    <text evidence="2">Belongs to the major facilitator superfamily. Monocarboxylate porter (TC 2.A.1.13) family.</text>
</comment>
<organism evidence="6 7">
    <name type="scientific">Emericellopsis cladophorae</name>
    <dbReference type="NCBI Taxonomy" id="2686198"/>
    <lineage>
        <taxon>Eukaryota</taxon>
        <taxon>Fungi</taxon>
        <taxon>Dikarya</taxon>
        <taxon>Ascomycota</taxon>
        <taxon>Pezizomycotina</taxon>
        <taxon>Sordariomycetes</taxon>
        <taxon>Hypocreomycetidae</taxon>
        <taxon>Hypocreales</taxon>
        <taxon>Bionectriaceae</taxon>
        <taxon>Emericellopsis</taxon>
    </lineage>
</organism>
<reference evidence="6" key="2">
    <citation type="submission" date="2022-07" db="EMBL/GenBank/DDBJ databases">
        <authorList>
            <person name="Goncalves M.F.M."/>
            <person name="Hilario S."/>
            <person name="Van De Peer Y."/>
            <person name="Esteves A.C."/>
            <person name="Alves A."/>
        </authorList>
    </citation>
    <scope>NUCLEOTIDE SEQUENCE</scope>
    <source>
        <strain evidence="6">MUM 19.33</strain>
    </source>
</reference>
<dbReference type="InterPro" id="IPR011701">
    <property type="entry name" value="MFS"/>
</dbReference>
<evidence type="ECO:0000256" key="1">
    <source>
        <dbReference type="ARBA" id="ARBA00004141"/>
    </source>
</evidence>
<reference evidence="6" key="1">
    <citation type="journal article" date="2021" name="J Fungi (Basel)">
        <title>Genomic and Metabolomic Analyses of the Marine Fungus Emericellopsis cladophorae: Insights into Saltwater Adaptability Mechanisms and Its Biosynthetic Potential.</title>
        <authorList>
            <person name="Goncalves M.F.M."/>
            <person name="Hilario S."/>
            <person name="Van de Peer Y."/>
            <person name="Esteves A.C."/>
            <person name="Alves A."/>
        </authorList>
    </citation>
    <scope>NUCLEOTIDE SEQUENCE</scope>
    <source>
        <strain evidence="6">MUM 19.33</strain>
    </source>
</reference>
<dbReference type="InterPro" id="IPR036259">
    <property type="entry name" value="MFS_trans_sf"/>
</dbReference>
<feature type="transmembrane region" description="Helical" evidence="4">
    <location>
        <begin position="414"/>
        <end position="435"/>
    </location>
</feature>
<keyword evidence="7" id="KW-1185">Reference proteome</keyword>
<dbReference type="Gene3D" id="1.20.1250.20">
    <property type="entry name" value="MFS general substrate transporter like domains"/>
    <property type="match status" value="1"/>
</dbReference>
<keyword evidence="4" id="KW-0812">Transmembrane</keyword>
<evidence type="ECO:0000259" key="5">
    <source>
        <dbReference type="PROSITE" id="PS50850"/>
    </source>
</evidence>
<feature type="transmembrane region" description="Helical" evidence="4">
    <location>
        <begin position="384"/>
        <end position="402"/>
    </location>
</feature>
<dbReference type="GeneID" id="75833978"/>
<feature type="transmembrane region" description="Helical" evidence="4">
    <location>
        <begin position="256"/>
        <end position="281"/>
    </location>
</feature>
<evidence type="ECO:0000313" key="7">
    <source>
        <dbReference type="Proteomes" id="UP001055219"/>
    </source>
</evidence>
<dbReference type="PANTHER" id="PTHR11360:SF177">
    <property type="entry name" value="RIBOFLAVIN TRANSPORTER MCH5"/>
    <property type="match status" value="1"/>
</dbReference>
<dbReference type="GO" id="GO:0016020">
    <property type="term" value="C:membrane"/>
    <property type="evidence" value="ECO:0007669"/>
    <property type="project" value="UniProtKB-SubCell"/>
</dbReference>
<feature type="transmembrane region" description="Helical" evidence="4">
    <location>
        <begin position="293"/>
        <end position="312"/>
    </location>
</feature>
<feature type="domain" description="Major facilitator superfamily (MFS) profile" evidence="5">
    <location>
        <begin position="56"/>
        <end position="439"/>
    </location>
</feature>
<dbReference type="PROSITE" id="PS50850">
    <property type="entry name" value="MFS"/>
    <property type="match status" value="1"/>
</dbReference>
<dbReference type="PANTHER" id="PTHR11360">
    <property type="entry name" value="MONOCARBOXYLATE TRANSPORTER"/>
    <property type="match status" value="1"/>
</dbReference>
<feature type="transmembrane region" description="Helical" evidence="4">
    <location>
        <begin position="56"/>
        <end position="77"/>
    </location>
</feature>
<dbReference type="EMBL" id="JAGIXG020000038">
    <property type="protein sequence ID" value="KAI6780028.1"/>
    <property type="molecule type" value="Genomic_DNA"/>
</dbReference>
<feature type="transmembrane region" description="Helical" evidence="4">
    <location>
        <begin position="215"/>
        <end position="235"/>
    </location>
</feature>
<dbReference type="SUPFAM" id="SSF103473">
    <property type="entry name" value="MFS general substrate transporter"/>
    <property type="match status" value="1"/>
</dbReference>
<feature type="transmembrane region" description="Helical" evidence="4">
    <location>
        <begin position="349"/>
        <end position="372"/>
    </location>
</feature>
<feature type="transmembrane region" description="Helical" evidence="4">
    <location>
        <begin position="324"/>
        <end position="343"/>
    </location>
</feature>
<proteinExistence type="inferred from homology"/>
<dbReference type="Pfam" id="PF07690">
    <property type="entry name" value="MFS_1"/>
    <property type="match status" value="1"/>
</dbReference>
<dbReference type="RefSeq" id="XP_051360884.1">
    <property type="nucleotide sequence ID" value="XM_051507971.1"/>
</dbReference>
<dbReference type="AlphaFoldDB" id="A0A9P9XY50"/>
<gene>
    <name evidence="6" type="ORF">J7T54_007504</name>
</gene>
<keyword evidence="4" id="KW-0472">Membrane</keyword>
<evidence type="ECO:0000256" key="4">
    <source>
        <dbReference type="SAM" id="Phobius"/>
    </source>
</evidence>
<evidence type="ECO:0000256" key="2">
    <source>
        <dbReference type="ARBA" id="ARBA00006727"/>
    </source>
</evidence>
<feature type="transmembrane region" description="Helical" evidence="4">
    <location>
        <begin position="126"/>
        <end position="144"/>
    </location>
</feature>
<feature type="transmembrane region" description="Helical" evidence="4">
    <location>
        <begin position="183"/>
        <end position="203"/>
    </location>
</feature>
<name>A0A9P9XY50_9HYPO</name>
<feature type="region of interest" description="Disordered" evidence="3">
    <location>
        <begin position="1"/>
        <end position="49"/>
    </location>
</feature>
<evidence type="ECO:0000313" key="6">
    <source>
        <dbReference type="EMBL" id="KAI6780028.1"/>
    </source>
</evidence>
<evidence type="ECO:0000256" key="3">
    <source>
        <dbReference type="SAM" id="MobiDB-lite"/>
    </source>
</evidence>
<dbReference type="GO" id="GO:0022857">
    <property type="term" value="F:transmembrane transporter activity"/>
    <property type="evidence" value="ECO:0007669"/>
    <property type="project" value="InterPro"/>
</dbReference>
<keyword evidence="4" id="KW-1133">Transmembrane helix</keyword>
<protein>
    <submittedName>
        <fullName evidence="6">Riboflavin transporter-like protein</fullName>
    </submittedName>
</protein>
<feature type="transmembrane region" description="Helical" evidence="4">
    <location>
        <begin position="150"/>
        <end position="171"/>
    </location>
</feature>
<dbReference type="Proteomes" id="UP001055219">
    <property type="component" value="Unassembled WGS sequence"/>
</dbReference>
<sequence>MDVRQVTSRTAHDGPEDEIVAPDEQPSAGADIEKRATNASSSAPYQETYPEGGTKAWLVVLGAWFSMFSSLGLMNTIGIFQAYTLDHQLKGQSEGTVGWVFSIYTFLAFFCGVYIGPVFDKHGPRYLILAGSVLTVGGMLSTSFCTELWHFIIAFGILCGVGTSLLFTPSVGAVGHWFKARRGLATGIAATAGGFGGIIFPLMANPLFGQIGFGWTARCIALIALVSCILGNLLVRSRLPPAPNATAKPEFKIFKHVTFTLATVGLFLLEFSLFIPVGYITTYALRKGFEPTFAYQLIPILNAGSVVGRALPGWYADIIGPFNTCISSVVLSLFACLVIWLPFGHTTPGIVMFALLFGFASGTGIAIAPVCIGRLCKTQEYGRYYATAYTVVSFACLIGIPIAGSVVQANDGEYWGLIILTGTVYVGSLAAFVWAKATVVGWRNWTAVF</sequence>
<dbReference type="OrthoDB" id="410267at2759"/>
<dbReference type="CDD" id="cd17352">
    <property type="entry name" value="MFS_MCT_SLC16"/>
    <property type="match status" value="1"/>
</dbReference>
<dbReference type="InterPro" id="IPR020846">
    <property type="entry name" value="MFS_dom"/>
</dbReference>
<comment type="caution">
    <text evidence="6">The sequence shown here is derived from an EMBL/GenBank/DDBJ whole genome shotgun (WGS) entry which is preliminary data.</text>
</comment>
<feature type="transmembrane region" description="Helical" evidence="4">
    <location>
        <begin position="97"/>
        <end position="119"/>
    </location>
</feature>
<comment type="subcellular location">
    <subcellularLocation>
        <location evidence="1">Membrane</location>
        <topology evidence="1">Multi-pass membrane protein</topology>
    </subcellularLocation>
</comment>